<sequence>MAAQTAPLQGEAEITQEIKDLALKAGGDVVGIAPVERWIEFVPEGYRPQDILPGAKSVIVIGSRGPTVGSWRSPNHRLMEINGYDFANDRAIHVVCNHIEKKFGYYAMQGPSLPTAGHQPLFSGMLAAVLTGLGTRSFAANIILNPKYGLLYYSAAITTLELCPDPMLEQDVCPHPMCVATYKAIDKTPCMAACPADEGGCLDGSIDTDGRIEDSYFDRERCATRSMNFGINSLQKALMKIVDEEDSERRHAMINSDFFTRSCTSVSFFKDSVAQCFECMRVCPIGRAERKLK</sequence>
<evidence type="ECO:0000313" key="1">
    <source>
        <dbReference type="EMBL" id="SVA34818.1"/>
    </source>
</evidence>
<name>A0A381V4V9_9ZZZZ</name>
<dbReference type="EMBL" id="UINC01007731">
    <property type="protein sequence ID" value="SVA34818.1"/>
    <property type="molecule type" value="Genomic_DNA"/>
</dbReference>
<protein>
    <recommendedName>
        <fullName evidence="2">4Fe-4S ferredoxin-type domain-containing protein</fullName>
    </recommendedName>
</protein>
<dbReference type="PANTHER" id="PTHR42827">
    <property type="entry name" value="IRON-SULFUR CLUSTER-BINDING PROTEIN-RELATED"/>
    <property type="match status" value="1"/>
</dbReference>
<proteinExistence type="predicted"/>
<organism evidence="1">
    <name type="scientific">marine metagenome</name>
    <dbReference type="NCBI Taxonomy" id="408172"/>
    <lineage>
        <taxon>unclassified sequences</taxon>
        <taxon>metagenomes</taxon>
        <taxon>ecological metagenomes</taxon>
    </lineage>
</organism>
<dbReference type="PANTHER" id="PTHR42827:SF1">
    <property type="entry name" value="IRON-SULFUR CLUSTER-BINDING PROTEIN"/>
    <property type="match status" value="1"/>
</dbReference>
<dbReference type="AlphaFoldDB" id="A0A381V4V9"/>
<reference evidence="1" key="1">
    <citation type="submission" date="2018-05" db="EMBL/GenBank/DDBJ databases">
        <authorList>
            <person name="Lanie J.A."/>
            <person name="Ng W.-L."/>
            <person name="Kazmierczak K.M."/>
            <person name="Andrzejewski T.M."/>
            <person name="Davidsen T.M."/>
            <person name="Wayne K.J."/>
            <person name="Tettelin H."/>
            <person name="Glass J.I."/>
            <person name="Rusch D."/>
            <person name="Podicherti R."/>
            <person name="Tsui H.-C.T."/>
            <person name="Winkler M.E."/>
        </authorList>
    </citation>
    <scope>NUCLEOTIDE SEQUENCE</scope>
</reference>
<gene>
    <name evidence="1" type="ORF">METZ01_LOCUS87672</name>
</gene>
<evidence type="ECO:0008006" key="2">
    <source>
        <dbReference type="Google" id="ProtNLM"/>
    </source>
</evidence>
<accession>A0A381V4V9</accession>